<dbReference type="EMBL" id="JAULSV010000003">
    <property type="protein sequence ID" value="KAK0649159.1"/>
    <property type="molecule type" value="Genomic_DNA"/>
</dbReference>
<reference evidence="1" key="1">
    <citation type="submission" date="2023-06" db="EMBL/GenBank/DDBJ databases">
        <title>Genome-scale phylogeny and comparative genomics of the fungal order Sordariales.</title>
        <authorList>
            <consortium name="Lawrence Berkeley National Laboratory"/>
            <person name="Hensen N."/>
            <person name="Bonometti L."/>
            <person name="Westerberg I."/>
            <person name="Brannstrom I.O."/>
            <person name="Guillou S."/>
            <person name="Cros-Aarteil S."/>
            <person name="Calhoun S."/>
            <person name="Haridas S."/>
            <person name="Kuo A."/>
            <person name="Mondo S."/>
            <person name="Pangilinan J."/>
            <person name="Riley R."/>
            <person name="Labutti K."/>
            <person name="Andreopoulos B."/>
            <person name="Lipzen A."/>
            <person name="Chen C."/>
            <person name="Yanf M."/>
            <person name="Daum C."/>
            <person name="Ng V."/>
            <person name="Clum A."/>
            <person name="Steindorff A."/>
            <person name="Ohm R."/>
            <person name="Martin F."/>
            <person name="Silar P."/>
            <person name="Natvig D."/>
            <person name="Lalanne C."/>
            <person name="Gautier V."/>
            <person name="Ament-Velasquez S.L."/>
            <person name="Kruys A."/>
            <person name="Hutchinson M.I."/>
            <person name="Powell A.J."/>
            <person name="Barry K."/>
            <person name="Miller A.N."/>
            <person name="Grigoriev I.V."/>
            <person name="Debuchy R."/>
            <person name="Gladieux P."/>
            <person name="Thoren M.H."/>
            <person name="Johannesson H."/>
        </authorList>
    </citation>
    <scope>NUCLEOTIDE SEQUENCE</scope>
    <source>
        <strain evidence="1">SMH2532-1</strain>
    </source>
</reference>
<name>A0AA40CU71_9PEZI</name>
<evidence type="ECO:0000313" key="1">
    <source>
        <dbReference type="EMBL" id="KAK0649159.1"/>
    </source>
</evidence>
<proteinExistence type="predicted"/>
<evidence type="ECO:0000313" key="2">
    <source>
        <dbReference type="Proteomes" id="UP001174936"/>
    </source>
</evidence>
<comment type="caution">
    <text evidence="1">The sequence shown here is derived from an EMBL/GenBank/DDBJ whole genome shotgun (WGS) entry which is preliminary data.</text>
</comment>
<keyword evidence="2" id="KW-1185">Reference proteome</keyword>
<dbReference type="Proteomes" id="UP001174936">
    <property type="component" value="Unassembled WGS sequence"/>
</dbReference>
<dbReference type="AlphaFoldDB" id="A0AA40CU71"/>
<gene>
    <name evidence="1" type="ORF">B0T16DRAFT_126441</name>
</gene>
<protein>
    <submittedName>
        <fullName evidence="1">Uncharacterized protein</fullName>
    </submittedName>
</protein>
<accession>A0AA40CU71</accession>
<sequence>MVDGNDRKARVLGQTRAQFESTWDCRMTAGREPLRTFHLGRELNLHTPEFGTCWNWHARMAKGVPSCIPCTSWSCNQTAHADRSPSRKSCKHTKNALSGISRRRMQQSVGLTHSLISSRRRVSHMECCRLRIRDDTTSEVANPNCPEAE</sequence>
<organism evidence="1 2">
    <name type="scientific">Cercophora newfieldiana</name>
    <dbReference type="NCBI Taxonomy" id="92897"/>
    <lineage>
        <taxon>Eukaryota</taxon>
        <taxon>Fungi</taxon>
        <taxon>Dikarya</taxon>
        <taxon>Ascomycota</taxon>
        <taxon>Pezizomycotina</taxon>
        <taxon>Sordariomycetes</taxon>
        <taxon>Sordariomycetidae</taxon>
        <taxon>Sordariales</taxon>
        <taxon>Lasiosphaeriaceae</taxon>
        <taxon>Cercophora</taxon>
    </lineage>
</organism>